<keyword evidence="2" id="KW-1185">Reference proteome</keyword>
<evidence type="ECO:0000313" key="2">
    <source>
        <dbReference type="Proteomes" id="UP000033731"/>
    </source>
</evidence>
<reference evidence="1 2" key="1">
    <citation type="journal article" date="2015" name="Phytopathology">
        <title>Genomes of Candidatus Liberibacter solanacearum haplotype A from New Zealand and the USA suggest significant genome plasticity in the species.</title>
        <authorList>
            <person name="Thompson S.M."/>
            <person name="Johnson C.P."/>
            <person name="Lu A.Y."/>
            <person name="Frampton R.A."/>
            <person name="Sullivan K.L."/>
            <person name="Fiers M.W."/>
            <person name="Crowhurst R.N."/>
            <person name="Pitman A.R."/>
            <person name="Scott I."/>
            <person name="Gudmestad N.C."/>
            <person name="Smith G.R."/>
        </authorList>
    </citation>
    <scope>NUCLEOTIDE SEQUENCE [LARGE SCALE GENOMIC DNA]</scope>
    <source>
        <strain evidence="1 2">LsoNZ1</strain>
    </source>
</reference>
<dbReference type="EMBL" id="JMTK01000002">
    <property type="protein sequence ID" value="KJZ81886.1"/>
    <property type="molecule type" value="Genomic_DNA"/>
</dbReference>
<organism evidence="1 2">
    <name type="scientific">Candidatus Liberibacter solanacearum</name>
    <dbReference type="NCBI Taxonomy" id="556287"/>
    <lineage>
        <taxon>Bacteria</taxon>
        <taxon>Pseudomonadati</taxon>
        <taxon>Pseudomonadota</taxon>
        <taxon>Alphaproteobacteria</taxon>
        <taxon>Hyphomicrobiales</taxon>
        <taxon>Rhizobiaceae</taxon>
        <taxon>Liberibacter</taxon>
    </lineage>
</organism>
<protein>
    <submittedName>
        <fullName evidence="1">Uncharacterized protein</fullName>
    </submittedName>
</protein>
<dbReference type="AlphaFoldDB" id="A0A0F4VK78"/>
<comment type="caution">
    <text evidence="1">The sequence shown here is derived from an EMBL/GenBank/DDBJ whole genome shotgun (WGS) entry which is preliminary data.</text>
</comment>
<name>A0A0F4VK78_9HYPH</name>
<evidence type="ECO:0000313" key="1">
    <source>
        <dbReference type="EMBL" id="KJZ81886.1"/>
    </source>
</evidence>
<proteinExistence type="predicted"/>
<accession>A0A0F4VK78</accession>
<sequence>MADVAEKEKSQKTSSQPITEYRLTLLEKNYARLENIEKLIPQNNNLSYP</sequence>
<dbReference type="RefSeq" id="WP_200907541.1">
    <property type="nucleotide sequence ID" value="NZ_LLVZ01000001.1"/>
</dbReference>
<dbReference type="PATRIC" id="fig|556287.9.peg.638"/>
<dbReference type="Proteomes" id="UP000033731">
    <property type="component" value="Unassembled WGS sequence"/>
</dbReference>
<gene>
    <name evidence="1" type="ORF">DJ66_0614</name>
</gene>